<reference evidence="3" key="2">
    <citation type="submission" date="2020-09" db="EMBL/GenBank/DDBJ databases">
        <authorList>
            <person name="Sun Q."/>
            <person name="Kim S."/>
        </authorList>
    </citation>
    <scope>NUCLEOTIDE SEQUENCE</scope>
    <source>
        <strain evidence="3">KCTC 22169</strain>
    </source>
</reference>
<reference evidence="3" key="1">
    <citation type="journal article" date="2014" name="Int. J. Syst. Evol. Microbiol.">
        <title>Complete genome sequence of Corynebacterium casei LMG S-19264T (=DSM 44701T), isolated from a smear-ripened cheese.</title>
        <authorList>
            <consortium name="US DOE Joint Genome Institute (JGI-PGF)"/>
            <person name="Walter F."/>
            <person name="Albersmeier A."/>
            <person name="Kalinowski J."/>
            <person name="Ruckert C."/>
        </authorList>
    </citation>
    <scope>NUCLEOTIDE SEQUENCE</scope>
    <source>
        <strain evidence="3">KCTC 22169</strain>
    </source>
</reference>
<dbReference type="InterPro" id="IPR021309">
    <property type="entry name" value="YgaP-like_TM"/>
</dbReference>
<name>A0A918NFI3_9GAMM</name>
<accession>A0A918NFI3</accession>
<dbReference type="RefSeq" id="WP_189612251.1">
    <property type="nucleotide sequence ID" value="NZ_BMXR01000012.1"/>
</dbReference>
<dbReference type="AlphaFoldDB" id="A0A918NFI3"/>
<feature type="transmembrane region" description="Helical" evidence="1">
    <location>
        <begin position="12"/>
        <end position="29"/>
    </location>
</feature>
<dbReference type="Proteomes" id="UP000626148">
    <property type="component" value="Unassembled WGS sequence"/>
</dbReference>
<comment type="caution">
    <text evidence="3">The sequence shown here is derived from an EMBL/GenBank/DDBJ whole genome shotgun (WGS) entry which is preliminary data.</text>
</comment>
<evidence type="ECO:0000259" key="2">
    <source>
        <dbReference type="Pfam" id="PF11127"/>
    </source>
</evidence>
<evidence type="ECO:0000313" key="4">
    <source>
        <dbReference type="Proteomes" id="UP000626148"/>
    </source>
</evidence>
<evidence type="ECO:0000256" key="1">
    <source>
        <dbReference type="SAM" id="Phobius"/>
    </source>
</evidence>
<gene>
    <name evidence="3" type="ORF">GCM10007392_41080</name>
</gene>
<keyword evidence="1" id="KW-0812">Transmembrane</keyword>
<dbReference type="Pfam" id="PF11127">
    <property type="entry name" value="YgaP-like_TM"/>
    <property type="match status" value="1"/>
</dbReference>
<sequence length="62" mass="6538">MLTNVGGADRVARIIIGLALIALGVTGVIGWWGLIGVVVLATGIVRVCPAYLPFRFSTRKKS</sequence>
<dbReference type="EMBL" id="BMXR01000012">
    <property type="protein sequence ID" value="GGX69150.1"/>
    <property type="molecule type" value="Genomic_DNA"/>
</dbReference>
<keyword evidence="4" id="KW-1185">Reference proteome</keyword>
<feature type="domain" description="Inner membrane protein YgaP-like transmembrane" evidence="2">
    <location>
        <begin position="1"/>
        <end position="61"/>
    </location>
</feature>
<proteinExistence type="predicted"/>
<keyword evidence="1" id="KW-1133">Transmembrane helix</keyword>
<evidence type="ECO:0000313" key="3">
    <source>
        <dbReference type="EMBL" id="GGX69150.1"/>
    </source>
</evidence>
<protein>
    <recommendedName>
        <fullName evidence="2">Inner membrane protein YgaP-like transmembrane domain-containing protein</fullName>
    </recommendedName>
</protein>
<organism evidence="3 4">
    <name type="scientific">Saccharospirillum salsuginis</name>
    <dbReference type="NCBI Taxonomy" id="418750"/>
    <lineage>
        <taxon>Bacteria</taxon>
        <taxon>Pseudomonadati</taxon>
        <taxon>Pseudomonadota</taxon>
        <taxon>Gammaproteobacteria</taxon>
        <taxon>Oceanospirillales</taxon>
        <taxon>Saccharospirillaceae</taxon>
        <taxon>Saccharospirillum</taxon>
    </lineage>
</organism>
<keyword evidence="1" id="KW-0472">Membrane</keyword>